<reference evidence="2 3" key="1">
    <citation type="submission" date="2017-11" db="EMBL/GenBank/DDBJ databases">
        <title>De novo assembly and phasing of dikaryotic genomes from two isolates of Puccinia coronata f. sp. avenae, the causal agent of oat crown rust.</title>
        <authorList>
            <person name="Miller M.E."/>
            <person name="Zhang Y."/>
            <person name="Omidvar V."/>
            <person name="Sperschneider J."/>
            <person name="Schwessinger B."/>
            <person name="Raley C."/>
            <person name="Palmer J.M."/>
            <person name="Garnica D."/>
            <person name="Upadhyaya N."/>
            <person name="Rathjen J."/>
            <person name="Taylor J.M."/>
            <person name="Park R.F."/>
            <person name="Dodds P.N."/>
            <person name="Hirsch C.D."/>
            <person name="Kianian S.F."/>
            <person name="Figueroa M."/>
        </authorList>
    </citation>
    <scope>NUCLEOTIDE SEQUENCE [LARGE SCALE GENOMIC DNA]</scope>
    <source>
        <strain evidence="2">12SD80</strain>
    </source>
</reference>
<sequence length="293" mass="32626">MNSQELTLTAVIAALNQIIDDTQTPASQRQRIEEPQTPPSQIQPQRRVLSHDPFGHSPPAVTINLGVVQDGEELPSSHLAALFTTLGVAGDLEIYAGELAETAPSQRAAALITTIAGLAKRMNQISQQILAAPTGLSTGIEAISPLTHEEQVRTHVYSTVFKQFISKAACESMLDIEAYHTKQQERSLFRSSIDKLKLQSPPFKRANLPPKFLKDNNHATQHVHAHVKTQLKHVRHKVQNVLMTGVNPTPNISHLPPINKLCRLLWQHFKDENNTATDKEINEELKPRPWLHI</sequence>
<organism evidence="2 3">
    <name type="scientific">Puccinia coronata f. sp. avenae</name>
    <dbReference type="NCBI Taxonomy" id="200324"/>
    <lineage>
        <taxon>Eukaryota</taxon>
        <taxon>Fungi</taxon>
        <taxon>Dikarya</taxon>
        <taxon>Basidiomycota</taxon>
        <taxon>Pucciniomycotina</taxon>
        <taxon>Pucciniomycetes</taxon>
        <taxon>Pucciniales</taxon>
        <taxon>Pucciniaceae</taxon>
        <taxon>Puccinia</taxon>
    </lineage>
</organism>
<proteinExistence type="predicted"/>
<evidence type="ECO:0000256" key="1">
    <source>
        <dbReference type="SAM" id="MobiDB-lite"/>
    </source>
</evidence>
<dbReference type="EMBL" id="PGCI01000047">
    <property type="protein sequence ID" value="PLW45607.1"/>
    <property type="molecule type" value="Genomic_DNA"/>
</dbReference>
<name>A0A2N5V6J0_9BASI</name>
<evidence type="ECO:0000313" key="3">
    <source>
        <dbReference type="Proteomes" id="UP000235392"/>
    </source>
</evidence>
<protein>
    <submittedName>
        <fullName evidence="2">Uncharacterized protein</fullName>
    </submittedName>
</protein>
<feature type="region of interest" description="Disordered" evidence="1">
    <location>
        <begin position="24"/>
        <end position="54"/>
    </location>
</feature>
<comment type="caution">
    <text evidence="2">The sequence shown here is derived from an EMBL/GenBank/DDBJ whole genome shotgun (WGS) entry which is preliminary data.</text>
</comment>
<accession>A0A2N5V6J0</accession>
<dbReference type="Proteomes" id="UP000235392">
    <property type="component" value="Unassembled WGS sequence"/>
</dbReference>
<evidence type="ECO:0000313" key="2">
    <source>
        <dbReference type="EMBL" id="PLW45607.1"/>
    </source>
</evidence>
<dbReference type="AlphaFoldDB" id="A0A2N5V6J0"/>
<gene>
    <name evidence="2" type="ORF">PCASD_06228</name>
</gene>